<dbReference type="PANTHER" id="PTHR30619">
    <property type="entry name" value="DNA INTERNALIZATION/COMPETENCE PROTEIN COMEC/REC2"/>
    <property type="match status" value="1"/>
</dbReference>
<dbReference type="SMART" id="SM00849">
    <property type="entry name" value="Lactamase_B"/>
    <property type="match status" value="1"/>
</dbReference>
<feature type="transmembrane region" description="Helical" evidence="6">
    <location>
        <begin position="486"/>
        <end position="504"/>
    </location>
</feature>
<dbReference type="InterPro" id="IPR036866">
    <property type="entry name" value="RibonucZ/Hydroxyglut_hydro"/>
</dbReference>
<evidence type="ECO:0000256" key="1">
    <source>
        <dbReference type="ARBA" id="ARBA00004651"/>
    </source>
</evidence>
<dbReference type="InterPro" id="IPR035681">
    <property type="entry name" value="ComA-like_MBL"/>
</dbReference>
<dbReference type="Proteomes" id="UP000741013">
    <property type="component" value="Unassembled WGS sequence"/>
</dbReference>
<comment type="subcellular location">
    <subcellularLocation>
        <location evidence="1">Cell membrane</location>
        <topology evidence="1">Multi-pass membrane protein</topology>
    </subcellularLocation>
</comment>
<evidence type="ECO:0000256" key="2">
    <source>
        <dbReference type="ARBA" id="ARBA00022475"/>
    </source>
</evidence>
<dbReference type="PANTHER" id="PTHR30619:SF1">
    <property type="entry name" value="RECOMBINATION PROTEIN 2"/>
    <property type="match status" value="1"/>
</dbReference>
<reference evidence="8 9" key="1">
    <citation type="submission" date="2021-03" db="EMBL/GenBank/DDBJ databases">
        <title>Sequencing the genomes of 1000 actinobacteria strains.</title>
        <authorList>
            <person name="Klenk H.-P."/>
        </authorList>
    </citation>
    <scope>NUCLEOTIDE SEQUENCE [LARGE SCALE GENOMIC DNA]</scope>
    <source>
        <strain evidence="8 9">DSM 45510</strain>
    </source>
</reference>
<feature type="domain" description="Metallo-beta-lactamase" evidence="7">
    <location>
        <begin position="548"/>
        <end position="748"/>
    </location>
</feature>
<evidence type="ECO:0000313" key="9">
    <source>
        <dbReference type="Proteomes" id="UP000741013"/>
    </source>
</evidence>
<feature type="transmembrane region" description="Helical" evidence="6">
    <location>
        <begin position="261"/>
        <end position="284"/>
    </location>
</feature>
<evidence type="ECO:0000313" key="8">
    <source>
        <dbReference type="EMBL" id="MBP2181502.1"/>
    </source>
</evidence>
<evidence type="ECO:0000256" key="5">
    <source>
        <dbReference type="ARBA" id="ARBA00023136"/>
    </source>
</evidence>
<feature type="transmembrane region" description="Helical" evidence="6">
    <location>
        <begin position="344"/>
        <end position="374"/>
    </location>
</feature>
<keyword evidence="9" id="KW-1185">Reference proteome</keyword>
<feature type="transmembrane region" description="Helical" evidence="6">
    <location>
        <begin position="511"/>
        <end position="531"/>
    </location>
</feature>
<feature type="transmembrane region" description="Helical" evidence="6">
    <location>
        <begin position="289"/>
        <end position="308"/>
    </location>
</feature>
<feature type="transmembrane region" description="Helical" evidence="6">
    <location>
        <begin position="37"/>
        <end position="60"/>
    </location>
</feature>
<keyword evidence="2" id="KW-1003">Cell membrane</keyword>
<keyword evidence="4 6" id="KW-1133">Transmembrane helix</keyword>
<gene>
    <name evidence="8" type="ORF">JOM49_003028</name>
</gene>
<feature type="transmembrane region" description="Helical" evidence="6">
    <location>
        <begin position="394"/>
        <end position="413"/>
    </location>
</feature>
<proteinExistence type="predicted"/>
<dbReference type="CDD" id="cd07731">
    <property type="entry name" value="ComA-like_MBL-fold"/>
    <property type="match status" value="1"/>
</dbReference>
<evidence type="ECO:0000259" key="7">
    <source>
        <dbReference type="SMART" id="SM00849"/>
    </source>
</evidence>
<keyword evidence="5 6" id="KW-0472">Membrane</keyword>
<dbReference type="Pfam" id="PF00753">
    <property type="entry name" value="Lactamase_B"/>
    <property type="match status" value="1"/>
</dbReference>
<dbReference type="Pfam" id="PF03772">
    <property type="entry name" value="Competence"/>
    <property type="match status" value="1"/>
</dbReference>
<evidence type="ECO:0000256" key="4">
    <source>
        <dbReference type="ARBA" id="ARBA00022989"/>
    </source>
</evidence>
<dbReference type="EMBL" id="JAGGMS010000001">
    <property type="protein sequence ID" value="MBP2181502.1"/>
    <property type="molecule type" value="Genomic_DNA"/>
</dbReference>
<dbReference type="InterPro" id="IPR052159">
    <property type="entry name" value="Competence_DNA_uptake"/>
</dbReference>
<feature type="transmembrane region" description="Helical" evidence="6">
    <location>
        <begin position="72"/>
        <end position="92"/>
    </location>
</feature>
<dbReference type="Gene3D" id="3.60.15.10">
    <property type="entry name" value="Ribonuclease Z/Hydroxyacylglutathione hydrolase-like"/>
    <property type="match status" value="1"/>
</dbReference>
<comment type="caution">
    <text evidence="8">The sequence shown here is derived from an EMBL/GenBank/DDBJ whole genome shotgun (WGS) entry which is preliminary data.</text>
</comment>
<name>A0ABS4PQ03_9PSEU</name>
<dbReference type="SUPFAM" id="SSF56281">
    <property type="entry name" value="Metallo-hydrolase/oxidoreductase"/>
    <property type="match status" value="1"/>
</dbReference>
<dbReference type="InterPro" id="IPR004477">
    <property type="entry name" value="ComEC_N"/>
</dbReference>
<dbReference type="NCBIfam" id="TIGR00360">
    <property type="entry name" value="ComEC_N-term"/>
    <property type="match status" value="1"/>
</dbReference>
<accession>A0ABS4PQ03</accession>
<dbReference type="InterPro" id="IPR001279">
    <property type="entry name" value="Metallo-B-lactamas"/>
</dbReference>
<keyword evidence="3 6" id="KW-0812">Transmembrane</keyword>
<evidence type="ECO:0000256" key="3">
    <source>
        <dbReference type="ARBA" id="ARBA00022692"/>
    </source>
</evidence>
<protein>
    <submittedName>
        <fullName evidence="8">Competence protein ComEC</fullName>
    </submittedName>
</protein>
<dbReference type="RefSeq" id="WP_209664914.1">
    <property type="nucleotide sequence ID" value="NZ_JAGGMS010000001.1"/>
</dbReference>
<evidence type="ECO:0000256" key="6">
    <source>
        <dbReference type="SAM" id="Phobius"/>
    </source>
</evidence>
<sequence>MTVAADLAVNPAPTAHDLRLVPAALTVWLGTLGGLLIGWWVTVAVGTGVAAAAAVAFVVIRRRAVNSERIRALLLALLGFGAVLAVVVTPRLHNAQEDPIRPSADRGVHAVLRVTVTERPRPIRSAGYAGRAGGTSAVVIPADVAEAKVEGRMVRSNGRVVLIAALDGWSSLLPGQQVTASGSLDPGRPAELTVAALQVRGSPQATTEAPWWQQAAASMRAGLRKASGVLDEEPAGLLPGLAVGDTTGMSRRVEDEFRDAGLSHLTAVSGTNVTIVCGAVLLLLRLLRLGPVVSATGAGLALAGYLIITGPEPSVLRAGVMGAVGLLALALGRRGTALPALAAAVAGLVLYDPAMAASFGFALSVVATAGLVLLAPRWAAALARRGMPSGLAEWLAVPVAAFAVTAPIVAGMAGELSLVAVVANLLAAPVVAPATILGVLATVLGPVWHAGAEFLVRLAGPEASWLILVAREASAVPGAVLGWPSGWWGGLLAALVVGVLVVAGRFARVRLVIAAGLVVVLLVAVPARVIAPPWPPPGWAVVACDVGQGDAIVLATAEPGRAVVVDTGPEPGPVDRCLDRLGVDRVPLLVLSHLHADHVGGLESVFEGRTVGAVAVGAGRAPRWAWDKVAEVTGTHGVPLVELPLGQRLDWPGLSLDVLGPRYVTTRAAAEKDGTLINNSSLVLRGHTSAGRVLLTGDVELAAQADLLAAKEDLRADILKVPHHGSRYSLPDFLAAVNPRIAVVSVGGGNSYGHPHQSTVDNLGKGGALLTRTDTDGDTAIFPLDDNPAILRRGR</sequence>
<organism evidence="8 9">
    <name type="scientific">Amycolatopsis magusensis</name>
    <dbReference type="NCBI Taxonomy" id="882444"/>
    <lineage>
        <taxon>Bacteria</taxon>
        <taxon>Bacillati</taxon>
        <taxon>Actinomycetota</taxon>
        <taxon>Actinomycetes</taxon>
        <taxon>Pseudonocardiales</taxon>
        <taxon>Pseudonocardiaceae</taxon>
        <taxon>Amycolatopsis</taxon>
    </lineage>
</organism>
<feature type="transmembrane region" description="Helical" evidence="6">
    <location>
        <begin position="425"/>
        <end position="448"/>
    </location>
</feature>